<name>A0A512DQD7_9PROT</name>
<dbReference type="InterPro" id="IPR016181">
    <property type="entry name" value="Acyl_CoA_acyltransferase"/>
</dbReference>
<organism evidence="2 3">
    <name type="scientific">Skermanella aerolata</name>
    <dbReference type="NCBI Taxonomy" id="393310"/>
    <lineage>
        <taxon>Bacteria</taxon>
        <taxon>Pseudomonadati</taxon>
        <taxon>Pseudomonadota</taxon>
        <taxon>Alphaproteobacteria</taxon>
        <taxon>Rhodospirillales</taxon>
        <taxon>Azospirillaceae</taxon>
        <taxon>Skermanella</taxon>
    </lineage>
</organism>
<accession>A0A512DQD7</accession>
<protein>
    <recommendedName>
        <fullName evidence="1">N-acetyltransferase domain-containing protein</fullName>
    </recommendedName>
</protein>
<dbReference type="RefSeq" id="WP_044432265.1">
    <property type="nucleotide sequence ID" value="NZ_BJYZ01000012.1"/>
</dbReference>
<feature type="domain" description="N-acetyltransferase" evidence="1">
    <location>
        <begin position="10"/>
        <end position="165"/>
    </location>
</feature>
<keyword evidence="3" id="KW-1185">Reference proteome</keyword>
<dbReference type="OrthoDB" id="9786032at2"/>
<proteinExistence type="predicted"/>
<dbReference type="CDD" id="cd04301">
    <property type="entry name" value="NAT_SF"/>
    <property type="match status" value="1"/>
</dbReference>
<dbReference type="Gene3D" id="3.40.630.30">
    <property type="match status" value="1"/>
</dbReference>
<dbReference type="SUPFAM" id="SSF55729">
    <property type="entry name" value="Acyl-CoA N-acyltransferases (Nat)"/>
    <property type="match status" value="1"/>
</dbReference>
<dbReference type="EMBL" id="BJYZ01000012">
    <property type="protein sequence ID" value="GEO38669.1"/>
    <property type="molecule type" value="Genomic_DNA"/>
</dbReference>
<evidence type="ECO:0000313" key="3">
    <source>
        <dbReference type="Proteomes" id="UP000321523"/>
    </source>
</evidence>
<dbReference type="PROSITE" id="PS51186">
    <property type="entry name" value="GNAT"/>
    <property type="match status" value="1"/>
</dbReference>
<gene>
    <name evidence="2" type="primary">yrkN</name>
    <name evidence="2" type="ORF">SAE02_28170</name>
</gene>
<dbReference type="Proteomes" id="UP000321523">
    <property type="component" value="Unassembled WGS sequence"/>
</dbReference>
<dbReference type="Pfam" id="PF00583">
    <property type="entry name" value="Acetyltransf_1"/>
    <property type="match status" value="1"/>
</dbReference>
<comment type="caution">
    <text evidence="2">The sequence shown here is derived from an EMBL/GenBank/DDBJ whole genome shotgun (WGS) entry which is preliminary data.</text>
</comment>
<dbReference type="InterPro" id="IPR000182">
    <property type="entry name" value="GNAT_dom"/>
</dbReference>
<evidence type="ECO:0000259" key="1">
    <source>
        <dbReference type="PROSITE" id="PS51186"/>
    </source>
</evidence>
<evidence type="ECO:0000313" key="2">
    <source>
        <dbReference type="EMBL" id="GEO38669.1"/>
    </source>
</evidence>
<reference evidence="2 3" key="1">
    <citation type="submission" date="2019-07" db="EMBL/GenBank/DDBJ databases">
        <title>Whole genome shotgun sequence of Skermanella aerolata NBRC 106429.</title>
        <authorList>
            <person name="Hosoyama A."/>
            <person name="Uohara A."/>
            <person name="Ohji S."/>
            <person name="Ichikawa N."/>
        </authorList>
    </citation>
    <scope>NUCLEOTIDE SEQUENCE [LARGE SCALE GENOMIC DNA]</scope>
    <source>
        <strain evidence="2 3">NBRC 106429</strain>
    </source>
</reference>
<dbReference type="AlphaFoldDB" id="A0A512DQD7"/>
<dbReference type="GO" id="GO:0016747">
    <property type="term" value="F:acyltransferase activity, transferring groups other than amino-acyl groups"/>
    <property type="evidence" value="ECO:0007669"/>
    <property type="project" value="InterPro"/>
</dbReference>
<sequence>MTTLPAPGRITLDIATEADLPRFRKDLQDAFSTAVVETFGSVDNGPIPPDEDVAASFTAPNAVVHRILEDGRWVGGAVVSIDRETRHNTLDFFYVHVGEFGRGIGRRAWKAIEAHYPDTIVWTTHTPYFEKRNIHFYVNVCGFHIVQYYHAGHPDPNRPAEPDLPGDDGMFRFEKRLCFEG</sequence>